<protein>
    <submittedName>
        <fullName evidence="7">Uncharacterized protein</fullName>
    </submittedName>
</protein>
<dbReference type="Proteomes" id="UP000523007">
    <property type="component" value="Unassembled WGS sequence"/>
</dbReference>
<dbReference type="SUPFAM" id="SSF53756">
    <property type="entry name" value="UDP-Glycosyltransferase/glycogen phosphorylase"/>
    <property type="match status" value="1"/>
</dbReference>
<dbReference type="Gene3D" id="3.40.50.2000">
    <property type="entry name" value="Glycogen Phosphorylase B"/>
    <property type="match status" value="2"/>
</dbReference>
<dbReference type="RefSeq" id="WP_184581429.1">
    <property type="nucleotide sequence ID" value="NZ_JACHJT010000001.1"/>
</dbReference>
<dbReference type="GO" id="GO:0000271">
    <property type="term" value="P:polysaccharide biosynthetic process"/>
    <property type="evidence" value="ECO:0007669"/>
    <property type="project" value="UniProtKB-KW"/>
</dbReference>
<keyword evidence="3" id="KW-0270">Exopolysaccharide synthesis</keyword>
<gene>
    <name evidence="7" type="ORF">F4561_004666</name>
</gene>
<dbReference type="Pfam" id="PF00534">
    <property type="entry name" value="Glycos_transf_1"/>
    <property type="match status" value="1"/>
</dbReference>
<name>A0A7W7RKZ4_9ACTN</name>
<feature type="domain" description="Stealth protein CR2 conserved region 2" evidence="6">
    <location>
        <begin position="666"/>
        <end position="767"/>
    </location>
</feature>
<dbReference type="GO" id="GO:0016757">
    <property type="term" value="F:glycosyltransferase activity"/>
    <property type="evidence" value="ECO:0007669"/>
    <property type="project" value="InterPro"/>
</dbReference>
<dbReference type="InterPro" id="IPR021520">
    <property type="entry name" value="Stealth_CR2"/>
</dbReference>
<dbReference type="InterPro" id="IPR047141">
    <property type="entry name" value="Stealth"/>
</dbReference>
<sequence>MRITYLLAGGGAADGAEAAVHAQAARLAERHETEIIAVSQPAAGRAPDSGVPVRSLLDTSGPVPRPARGCTLDEPTCRALSAEPSALLPAGARHGSGLSLLSEIELRHALGGCGADVLVGTTPALASLITSLAPATAVTVGQDHRTGAVDGARDSALLAHAPWLDALVVPGEPARSWLTASLGPAAPLVRSIPPAAPSGFRPRSGLRSGTILVAQELTPENQLEHAIRAFARLADAHPDWSLRIHGAGPDRSRLHTVVSALELHDRVEFLDPGHGAPEAWAAASVGLLPSGSGASSAVVLEAFAAGVPVVCYDTANGPAEVVRHGTDGLLAPAGDIEALAAALDRLMADETLRDAYGAAALDGVERFSPDVVTARWEALYTELRTIDPGDRARARADRAARHAAAAARDGMVFCEVPWEQAASQVPELAAEEERIHRQHPHLVRSAGQLAEVRDHLRPHDALRRNLDLVVAALDYFGVPYALVRDTGPRHRVMVTEERSSAALTALATAHDSAPVYATPLRPRGRLPQPVLAGMAADLAGVSGVRVFRPVVTPGRTLRYGSGHGADLEFWRWDEDGDCYLAPRATAIGDRLPQSSMTPASIRVANRDYPSFEPFTRLLTTDVDFPVDAVCAMDGDGGPEPGAGPDGVPPAHEAPASEGTGEHPLTDPEWLRYALRSITMFAPWTRRIVVVTTGPVPEWLDTSHPGLAVVRRGDLPGAGALPMSDAPGSGSGPHAADGLGEHLLYLHSGVFVGRVVGPWRFFHANGMARFVRSPATVPLDKPTPEDSADLAAAKRNRALLEDAFGRCTAHGFLRAPAPLRRSVLAELQERFPAEFTAAAGTFAPVALHHHYAYLTGRAVPGRLRCSEVDAGDPGQHPELNRLLRARDREAISVTGSTPHRVPLVEQRRMTRAFLRSYFPVPSPYERGTET</sequence>
<evidence type="ECO:0000256" key="3">
    <source>
        <dbReference type="ARBA" id="ARBA00023169"/>
    </source>
</evidence>
<comment type="caution">
    <text evidence="7">The sequence shown here is derived from an EMBL/GenBank/DDBJ whole genome shotgun (WGS) entry which is preliminary data.</text>
</comment>
<accession>A0A7W7RKZ4</accession>
<feature type="compositionally biased region" description="Gly residues" evidence="4">
    <location>
        <begin position="634"/>
        <end position="644"/>
    </location>
</feature>
<evidence type="ECO:0000259" key="6">
    <source>
        <dbReference type="Pfam" id="PF11380"/>
    </source>
</evidence>
<keyword evidence="2" id="KW-0808">Transferase</keyword>
<feature type="domain" description="Glycosyl transferase family 1" evidence="5">
    <location>
        <begin position="210"/>
        <end position="360"/>
    </location>
</feature>
<keyword evidence="8" id="KW-1185">Reference proteome</keyword>
<dbReference type="PANTHER" id="PTHR24045">
    <property type="match status" value="1"/>
</dbReference>
<evidence type="ECO:0000256" key="2">
    <source>
        <dbReference type="ARBA" id="ARBA00022679"/>
    </source>
</evidence>
<reference evidence="7 8" key="1">
    <citation type="submission" date="2020-08" db="EMBL/GenBank/DDBJ databases">
        <title>Sequencing the genomes of 1000 actinobacteria strains.</title>
        <authorList>
            <person name="Klenk H.-P."/>
        </authorList>
    </citation>
    <scope>NUCLEOTIDE SEQUENCE [LARGE SCALE GENOMIC DNA]</scope>
    <source>
        <strain evidence="7 8">DSM 102030</strain>
    </source>
</reference>
<feature type="region of interest" description="Disordered" evidence="4">
    <location>
        <begin position="631"/>
        <end position="665"/>
    </location>
</feature>
<dbReference type="GO" id="GO:0016772">
    <property type="term" value="F:transferase activity, transferring phosphorus-containing groups"/>
    <property type="evidence" value="ECO:0007669"/>
    <property type="project" value="InterPro"/>
</dbReference>
<dbReference type="Pfam" id="PF11380">
    <property type="entry name" value="Stealth_CR2"/>
    <property type="match status" value="1"/>
</dbReference>
<organism evidence="7 8">
    <name type="scientific">Lipingzhangella halophila</name>
    <dbReference type="NCBI Taxonomy" id="1783352"/>
    <lineage>
        <taxon>Bacteria</taxon>
        <taxon>Bacillati</taxon>
        <taxon>Actinomycetota</taxon>
        <taxon>Actinomycetes</taxon>
        <taxon>Streptosporangiales</taxon>
        <taxon>Nocardiopsidaceae</taxon>
        <taxon>Lipingzhangella</taxon>
    </lineage>
</organism>
<dbReference type="InterPro" id="IPR001296">
    <property type="entry name" value="Glyco_trans_1"/>
</dbReference>
<proteinExistence type="inferred from homology"/>
<comment type="similarity">
    <text evidence="1">Belongs to the stealth family.</text>
</comment>
<dbReference type="AlphaFoldDB" id="A0A7W7RKZ4"/>
<evidence type="ECO:0000259" key="5">
    <source>
        <dbReference type="Pfam" id="PF00534"/>
    </source>
</evidence>
<dbReference type="EMBL" id="JACHJT010000001">
    <property type="protein sequence ID" value="MBB4933846.1"/>
    <property type="molecule type" value="Genomic_DNA"/>
</dbReference>
<evidence type="ECO:0000256" key="1">
    <source>
        <dbReference type="ARBA" id="ARBA00007583"/>
    </source>
</evidence>
<evidence type="ECO:0000256" key="4">
    <source>
        <dbReference type="SAM" id="MobiDB-lite"/>
    </source>
</evidence>
<evidence type="ECO:0000313" key="8">
    <source>
        <dbReference type="Proteomes" id="UP000523007"/>
    </source>
</evidence>
<evidence type="ECO:0000313" key="7">
    <source>
        <dbReference type="EMBL" id="MBB4933846.1"/>
    </source>
</evidence>
<dbReference type="PANTHER" id="PTHR24045:SF0">
    <property type="entry name" value="N-ACETYLGLUCOSAMINE-1-PHOSPHOTRANSFERASE SUBUNITS ALPHA_BETA"/>
    <property type="match status" value="1"/>
</dbReference>